<feature type="non-terminal residue" evidence="1">
    <location>
        <position position="40"/>
    </location>
</feature>
<protein>
    <submittedName>
        <fullName evidence="1">Uncharacterized protein</fullName>
    </submittedName>
</protein>
<sequence>MGFLFAEPFVDFRVNNRIIPLLLFIGFAFWSCGNNAPVIT</sequence>
<accession>A0A382CI06</accession>
<reference evidence="1" key="1">
    <citation type="submission" date="2018-05" db="EMBL/GenBank/DDBJ databases">
        <authorList>
            <person name="Lanie J.A."/>
            <person name="Ng W.-L."/>
            <person name="Kazmierczak K.M."/>
            <person name="Andrzejewski T.M."/>
            <person name="Davidsen T.M."/>
            <person name="Wayne K.J."/>
            <person name="Tettelin H."/>
            <person name="Glass J.I."/>
            <person name="Rusch D."/>
            <person name="Podicherti R."/>
            <person name="Tsui H.-C.T."/>
            <person name="Winkler M.E."/>
        </authorList>
    </citation>
    <scope>NUCLEOTIDE SEQUENCE</scope>
</reference>
<dbReference type="AlphaFoldDB" id="A0A382CI06"/>
<dbReference type="EMBL" id="UINC01034328">
    <property type="protein sequence ID" value="SVB25003.1"/>
    <property type="molecule type" value="Genomic_DNA"/>
</dbReference>
<evidence type="ECO:0000313" key="1">
    <source>
        <dbReference type="EMBL" id="SVB25003.1"/>
    </source>
</evidence>
<gene>
    <name evidence="1" type="ORF">METZ01_LOCUS177857</name>
</gene>
<proteinExistence type="predicted"/>
<name>A0A382CI06_9ZZZZ</name>
<organism evidence="1">
    <name type="scientific">marine metagenome</name>
    <dbReference type="NCBI Taxonomy" id="408172"/>
    <lineage>
        <taxon>unclassified sequences</taxon>
        <taxon>metagenomes</taxon>
        <taxon>ecological metagenomes</taxon>
    </lineage>
</organism>